<dbReference type="GO" id="GO:0050661">
    <property type="term" value="F:NADP binding"/>
    <property type="evidence" value="ECO:0007669"/>
    <property type="project" value="InterPro"/>
</dbReference>
<feature type="domain" description="Aspartate/homoserine dehydrogenase NAD-binding" evidence="16">
    <location>
        <begin position="7"/>
        <end position="112"/>
    </location>
</feature>
<evidence type="ECO:0000256" key="5">
    <source>
        <dbReference type="ARBA" id="ARBA00013376"/>
    </source>
</evidence>
<dbReference type="InterPro" id="IPR022697">
    <property type="entry name" value="HDH_short"/>
</dbReference>
<dbReference type="Proteomes" id="UP000031184">
    <property type="component" value="Unassembled WGS sequence"/>
</dbReference>
<organism evidence="17 18">
    <name type="scientific">Fusobacterium necrophorum subsp. funduliforme B35</name>
    <dbReference type="NCBI Taxonomy" id="1226633"/>
    <lineage>
        <taxon>Bacteria</taxon>
        <taxon>Fusobacteriati</taxon>
        <taxon>Fusobacteriota</taxon>
        <taxon>Fusobacteriia</taxon>
        <taxon>Fusobacteriales</taxon>
        <taxon>Fusobacteriaceae</taxon>
        <taxon>Fusobacterium</taxon>
    </lineage>
</organism>
<feature type="binding site" evidence="12">
    <location>
        <position position="173"/>
    </location>
    <ligand>
        <name>L-homoserine</name>
        <dbReference type="ChEBI" id="CHEBI:57476"/>
    </ligand>
</feature>
<dbReference type="InterPro" id="IPR005106">
    <property type="entry name" value="Asp/hSer_DH_NAD-bd"/>
</dbReference>
<evidence type="ECO:0000256" key="11">
    <source>
        <dbReference type="PIRSR" id="PIRSR036497-1"/>
    </source>
</evidence>
<keyword evidence="8 10" id="KW-0560">Oxidoreductase</keyword>
<comment type="caution">
    <text evidence="17">The sequence shown here is derived from an EMBL/GenBank/DDBJ whole genome shotgun (WGS) entry which is preliminary data.</text>
</comment>
<gene>
    <name evidence="17" type="ORF">C095_08265</name>
</gene>
<dbReference type="Gene3D" id="3.30.360.10">
    <property type="entry name" value="Dihydrodipicolinate Reductase, domain 2"/>
    <property type="match status" value="1"/>
</dbReference>
<evidence type="ECO:0000256" key="4">
    <source>
        <dbReference type="ARBA" id="ARBA00013213"/>
    </source>
</evidence>
<evidence type="ECO:0000256" key="13">
    <source>
        <dbReference type="RuleBase" id="RU000579"/>
    </source>
</evidence>
<keyword evidence="7 10" id="KW-0791">Threonine biosynthesis</keyword>
<evidence type="ECO:0000256" key="3">
    <source>
        <dbReference type="ARBA" id="ARBA00006753"/>
    </source>
</evidence>
<evidence type="ECO:0000256" key="10">
    <source>
        <dbReference type="PIRNR" id="PIRNR036497"/>
    </source>
</evidence>
<dbReference type="UniPathway" id="UPA00050">
    <property type="reaction ID" value="UER00063"/>
</dbReference>
<name>A0A017H792_9FUSO</name>
<dbReference type="SUPFAM" id="SSF51735">
    <property type="entry name" value="NAD(P)-binding Rossmann-fold domains"/>
    <property type="match status" value="1"/>
</dbReference>
<evidence type="ECO:0000256" key="14">
    <source>
        <dbReference type="RuleBase" id="RU004171"/>
    </source>
</evidence>
<dbReference type="EC" id="1.1.1.3" evidence="4 10"/>
<feature type="binding site" evidence="12">
    <location>
        <position position="88"/>
    </location>
    <ligand>
        <name>NADPH</name>
        <dbReference type="ChEBI" id="CHEBI:57783"/>
    </ligand>
</feature>
<reference evidence="17 18" key="1">
    <citation type="submission" date="2013-08" db="EMBL/GenBank/DDBJ databases">
        <title>An opportunistic ruminal bacterium that causes liver abscesses in cattle.</title>
        <authorList>
            <person name="Benahmed F.H."/>
            <person name="Rasmussen M."/>
            <person name="Harbottle H."/>
            <person name="Soppet D."/>
            <person name="Nagaraja T.G."/>
            <person name="Davidson M."/>
        </authorList>
    </citation>
    <scope>NUCLEOTIDE SEQUENCE [LARGE SCALE GENOMIC DNA]</scope>
    <source>
        <strain evidence="17 18">B35</strain>
    </source>
</reference>
<comment type="similarity">
    <text evidence="3 10 14">Belongs to the homoserine dehydrogenase family.</text>
</comment>
<accession>A0A017H792</accession>
<dbReference type="GO" id="GO:0009088">
    <property type="term" value="P:threonine biosynthetic process"/>
    <property type="evidence" value="ECO:0007669"/>
    <property type="project" value="UniProtKB-UniPathway"/>
</dbReference>
<keyword evidence="10 12" id="KW-0521">NADP</keyword>
<comment type="catalytic activity">
    <reaction evidence="10 13">
        <text>L-homoserine + NADP(+) = L-aspartate 4-semialdehyde + NADPH + H(+)</text>
        <dbReference type="Rhea" id="RHEA:15761"/>
        <dbReference type="ChEBI" id="CHEBI:15378"/>
        <dbReference type="ChEBI" id="CHEBI:57476"/>
        <dbReference type="ChEBI" id="CHEBI:57783"/>
        <dbReference type="ChEBI" id="CHEBI:58349"/>
        <dbReference type="ChEBI" id="CHEBI:537519"/>
        <dbReference type="EC" id="1.1.1.3"/>
    </reaction>
</comment>
<dbReference type="RefSeq" id="WP_039122159.1">
    <property type="nucleotide sequence ID" value="NZ_AOJP01000004.1"/>
</dbReference>
<dbReference type="Pfam" id="PF00742">
    <property type="entry name" value="Homoserine_dh"/>
    <property type="match status" value="1"/>
</dbReference>
<evidence type="ECO:0000313" key="18">
    <source>
        <dbReference type="Proteomes" id="UP000031184"/>
    </source>
</evidence>
<dbReference type="Pfam" id="PF03447">
    <property type="entry name" value="NAD_binding_3"/>
    <property type="match status" value="1"/>
</dbReference>
<dbReference type="OrthoDB" id="9808167at2"/>
<evidence type="ECO:0000256" key="12">
    <source>
        <dbReference type="PIRSR" id="PIRSR036497-2"/>
    </source>
</evidence>
<sequence>MNIALLGCGVVGSGVKEILDASKQDVKITKILVKDKNEIKEARMTTDIQEILKSDVDVIVECIGGIDIPFQYISQALQHKKHVVTSNKKVLATHYRELVNMARKNGVILAFEASVGGGIPWLENIRHIKRVDRISAFEGIFNGTTNYILDRMTSQGVDFQAALQEAQALGYAESDPTDDIDGYDVKYKCCLTANVIWNSSLPLEDILFFGIRNIRKKDILYASQKNAVLKLTGKAVKTEKGIQILVIPAFLSSQENMAHLPGNLNYGKIKSEYLGESCYIGQGAGKYPTAHAVVQDILSILEKRELSSEISEEFPIKKDYISRFYIRSQRLSSLENFVSDILDEETILTKNVNLLELLPYIDENTWIAEIRL</sequence>
<evidence type="ECO:0000259" key="15">
    <source>
        <dbReference type="Pfam" id="PF00742"/>
    </source>
</evidence>
<feature type="binding site" evidence="12">
    <location>
        <begin position="7"/>
        <end position="12"/>
    </location>
    <ligand>
        <name>NADP(+)</name>
        <dbReference type="ChEBI" id="CHEBI:58349"/>
    </ligand>
</feature>
<evidence type="ECO:0000256" key="2">
    <source>
        <dbReference type="ARBA" id="ARBA00005062"/>
    </source>
</evidence>
<dbReference type="PATRIC" id="fig|1226633.4.peg.1665"/>
<comment type="pathway">
    <text evidence="2 13">Amino-acid biosynthesis; L-methionine biosynthesis via de novo pathway; L-homoserine from L-aspartate: step 3/3.</text>
</comment>
<dbReference type="GO" id="GO:0004412">
    <property type="term" value="F:homoserine dehydrogenase activity"/>
    <property type="evidence" value="ECO:0007669"/>
    <property type="project" value="UniProtKB-EC"/>
</dbReference>
<dbReference type="AlphaFoldDB" id="A0A017H792"/>
<evidence type="ECO:0000313" key="17">
    <source>
        <dbReference type="EMBL" id="KID48722.1"/>
    </source>
</evidence>
<dbReference type="GO" id="GO:0009086">
    <property type="term" value="P:methionine biosynthetic process"/>
    <property type="evidence" value="ECO:0007669"/>
    <property type="project" value="UniProtKB-KW"/>
</dbReference>
<dbReference type="PROSITE" id="PS01042">
    <property type="entry name" value="HOMOSER_DHGENASE"/>
    <property type="match status" value="1"/>
</dbReference>
<dbReference type="InterPro" id="IPR036291">
    <property type="entry name" value="NAD(P)-bd_dom_sf"/>
</dbReference>
<evidence type="ECO:0000256" key="9">
    <source>
        <dbReference type="ARBA" id="ARBA00023167"/>
    </source>
</evidence>
<comment type="pathway">
    <text evidence="1 13">Amino-acid biosynthesis; L-threonine biosynthesis; L-threonine from L-aspartate: step 3/5.</text>
</comment>
<evidence type="ECO:0000256" key="7">
    <source>
        <dbReference type="ARBA" id="ARBA00022697"/>
    </source>
</evidence>
<feature type="active site" description="Proton donor" evidence="11">
    <location>
        <position position="188"/>
    </location>
</feature>
<evidence type="ECO:0000256" key="1">
    <source>
        <dbReference type="ARBA" id="ARBA00005056"/>
    </source>
</evidence>
<dbReference type="UniPathway" id="UPA00051">
    <property type="reaction ID" value="UER00465"/>
</dbReference>
<keyword evidence="9 10" id="KW-0486">Methionine biosynthesis</keyword>
<evidence type="ECO:0000259" key="16">
    <source>
        <dbReference type="Pfam" id="PF03447"/>
    </source>
</evidence>
<dbReference type="NCBIfam" id="NF004976">
    <property type="entry name" value="PRK06349.1"/>
    <property type="match status" value="1"/>
</dbReference>
<dbReference type="PANTHER" id="PTHR43331:SF1">
    <property type="entry name" value="HOMOSERINE DEHYDROGENASE"/>
    <property type="match status" value="1"/>
</dbReference>
<dbReference type="FunFam" id="3.30.360.10:FF:000005">
    <property type="entry name" value="Homoserine dehydrogenase"/>
    <property type="match status" value="1"/>
</dbReference>
<dbReference type="SUPFAM" id="SSF55347">
    <property type="entry name" value="Glyceraldehyde-3-phosphate dehydrogenase-like, C-terminal domain"/>
    <property type="match status" value="1"/>
</dbReference>
<evidence type="ECO:0000256" key="8">
    <source>
        <dbReference type="ARBA" id="ARBA00023002"/>
    </source>
</evidence>
<dbReference type="Gene3D" id="3.40.50.720">
    <property type="entry name" value="NAD(P)-binding Rossmann-like Domain"/>
    <property type="match status" value="1"/>
</dbReference>
<dbReference type="PANTHER" id="PTHR43331">
    <property type="entry name" value="HOMOSERINE DEHYDROGENASE"/>
    <property type="match status" value="1"/>
</dbReference>
<dbReference type="EMBL" id="AUZI01000021">
    <property type="protein sequence ID" value="KID48722.1"/>
    <property type="molecule type" value="Genomic_DNA"/>
</dbReference>
<feature type="domain" description="Homoserine dehydrogenase catalytic" evidence="15">
    <location>
        <begin position="120"/>
        <end position="298"/>
    </location>
</feature>
<protein>
    <recommendedName>
        <fullName evidence="5 10">Homoserine dehydrogenase</fullName>
        <shortName evidence="10">HDH</shortName>
        <ecNumber evidence="4 10">1.1.1.3</ecNumber>
    </recommendedName>
</protein>
<proteinExistence type="inferred from homology"/>
<dbReference type="InterPro" id="IPR001342">
    <property type="entry name" value="HDH_cat"/>
</dbReference>
<dbReference type="PIRSF" id="PIRSF036497">
    <property type="entry name" value="HDH_short"/>
    <property type="match status" value="1"/>
</dbReference>
<dbReference type="InterPro" id="IPR019811">
    <property type="entry name" value="HDH_CS"/>
</dbReference>
<evidence type="ECO:0000256" key="6">
    <source>
        <dbReference type="ARBA" id="ARBA00022605"/>
    </source>
</evidence>
<keyword evidence="6 10" id="KW-0028">Amino-acid biosynthesis</keyword>